<feature type="compositionally biased region" description="Basic residues" evidence="1">
    <location>
        <begin position="410"/>
        <end position="425"/>
    </location>
</feature>
<dbReference type="AlphaFoldDB" id="A0A9N9U6T0"/>
<dbReference type="Gene3D" id="3.40.50.1010">
    <property type="entry name" value="5'-nuclease"/>
    <property type="match status" value="1"/>
</dbReference>
<evidence type="ECO:0000256" key="1">
    <source>
        <dbReference type="SAM" id="MobiDB-lite"/>
    </source>
</evidence>
<feature type="compositionally biased region" description="Basic and acidic residues" evidence="1">
    <location>
        <begin position="399"/>
        <end position="409"/>
    </location>
</feature>
<dbReference type="CDD" id="cd18724">
    <property type="entry name" value="PIN_LabA-like"/>
    <property type="match status" value="1"/>
</dbReference>
<dbReference type="EMBL" id="CABFNO020001317">
    <property type="protein sequence ID" value="CAG9980750.1"/>
    <property type="molecule type" value="Genomic_DNA"/>
</dbReference>
<feature type="region of interest" description="Disordered" evidence="1">
    <location>
        <begin position="185"/>
        <end position="231"/>
    </location>
</feature>
<feature type="region of interest" description="Disordered" evidence="1">
    <location>
        <begin position="399"/>
        <end position="431"/>
    </location>
</feature>
<keyword evidence="3" id="KW-1185">Reference proteome</keyword>
<feature type="compositionally biased region" description="Polar residues" evidence="1">
    <location>
        <begin position="65"/>
        <end position="96"/>
    </location>
</feature>
<comment type="caution">
    <text evidence="2">The sequence shown here is derived from an EMBL/GenBank/DDBJ whole genome shotgun (WGS) entry which is preliminary data.</text>
</comment>
<proteinExistence type="predicted"/>
<name>A0A9N9U6T0_9HYPO</name>
<feature type="region of interest" description="Disordered" evidence="1">
    <location>
        <begin position="1"/>
        <end position="163"/>
    </location>
</feature>
<gene>
    <name evidence="2" type="ORF">CBYS24578_00007615</name>
</gene>
<dbReference type="OrthoDB" id="5590473at2759"/>
<evidence type="ECO:0000313" key="2">
    <source>
        <dbReference type="EMBL" id="CAG9980750.1"/>
    </source>
</evidence>
<evidence type="ECO:0008006" key="4">
    <source>
        <dbReference type="Google" id="ProtNLM"/>
    </source>
</evidence>
<sequence length="535" mass="58969">MDDKDPTRSPRHYATPPRTRNFSPPARQSASSKTPKLGDFSRIGPSLISPTSSPRPHASDDKTLSPRSHSAFPSPQRTRRASQSVFSRDQPTSLGNFSKLLAVLQSPSRPTSAPKNVSIAVPDVGEPKPSADTTPRITILKRGAAGPSDQANPASGLPPSHSPNVVAAVDVKADDLVALPALSPKAELSSSPSEFESTSESEASDYDGTSATSLASSPTQHLTPQRKASVSDTWNSLNKKTVTIVSPPQQQFSAINIPFTINTPFARNITTPPTVFLTDTRTKAQKHQSLSVKLARHFVNDSLTQSQYRTADNAVHVFLDHSNINISFRRALQTKFANGDFSARFNPSPEFNLEFFSEILLRGRQVRILNAGCSTRPDHPQPTFVDELRRLGYHVDVRERKPVVGDPKPHNRTHASSKHPRKRKTAGAPHDDTRYVEDLVDETLQTRIGESVMEFFQDQGTLVLATGDGKPAKYSDGFFAYADRALRMGWNVELVSWNLGLSSSWLDPKWTGRWGPRFRIIQLDEFLDDLWVPAT</sequence>
<accession>A0A9N9U6T0</accession>
<reference evidence="2" key="1">
    <citation type="submission" date="2021-10" db="EMBL/GenBank/DDBJ databases">
        <authorList>
            <person name="Piombo E."/>
        </authorList>
    </citation>
    <scope>NUCLEOTIDE SEQUENCE</scope>
</reference>
<feature type="compositionally biased region" description="Polar residues" evidence="1">
    <location>
        <begin position="207"/>
        <end position="231"/>
    </location>
</feature>
<feature type="compositionally biased region" description="Polar residues" evidence="1">
    <location>
        <begin position="105"/>
        <end position="115"/>
    </location>
</feature>
<organism evidence="2 3">
    <name type="scientific">Clonostachys byssicola</name>
    <dbReference type="NCBI Taxonomy" id="160290"/>
    <lineage>
        <taxon>Eukaryota</taxon>
        <taxon>Fungi</taxon>
        <taxon>Dikarya</taxon>
        <taxon>Ascomycota</taxon>
        <taxon>Pezizomycotina</taxon>
        <taxon>Sordariomycetes</taxon>
        <taxon>Hypocreomycetidae</taxon>
        <taxon>Hypocreales</taxon>
        <taxon>Bionectriaceae</taxon>
        <taxon>Clonostachys</taxon>
    </lineage>
</organism>
<evidence type="ECO:0000313" key="3">
    <source>
        <dbReference type="Proteomes" id="UP000754883"/>
    </source>
</evidence>
<dbReference type="Proteomes" id="UP000754883">
    <property type="component" value="Unassembled WGS sequence"/>
</dbReference>
<protein>
    <recommendedName>
        <fullName evidence="4">Cell wall glucanase</fullName>
    </recommendedName>
</protein>
<feature type="compositionally biased region" description="Polar residues" evidence="1">
    <location>
        <begin position="18"/>
        <end position="34"/>
    </location>
</feature>
<feature type="compositionally biased region" description="Low complexity" evidence="1">
    <location>
        <begin position="185"/>
        <end position="196"/>
    </location>
</feature>